<dbReference type="PIRSF" id="PIRSF018266">
    <property type="entry name" value="FecR"/>
    <property type="match status" value="1"/>
</dbReference>
<dbReference type="PANTHER" id="PTHR30273">
    <property type="entry name" value="PERIPLASMIC SIGNAL SENSOR AND SIGMA FACTOR ACTIVATOR FECR-RELATED"/>
    <property type="match status" value="1"/>
</dbReference>
<feature type="region of interest" description="Disordered" evidence="1">
    <location>
        <begin position="81"/>
        <end position="130"/>
    </location>
</feature>
<dbReference type="RefSeq" id="WP_150082343.1">
    <property type="nucleotide sequence ID" value="NZ_VWRN01000016.1"/>
</dbReference>
<protein>
    <submittedName>
        <fullName evidence="5">DUF4880 domain-containing protein</fullName>
    </submittedName>
</protein>
<dbReference type="Gene3D" id="2.60.120.1440">
    <property type="match status" value="1"/>
</dbReference>
<dbReference type="AlphaFoldDB" id="A0A5M8B628"/>
<feature type="transmembrane region" description="Helical" evidence="2">
    <location>
        <begin position="133"/>
        <end position="153"/>
    </location>
</feature>
<proteinExistence type="predicted"/>
<dbReference type="Pfam" id="PF16220">
    <property type="entry name" value="DUF4880"/>
    <property type="match status" value="1"/>
</dbReference>
<dbReference type="InterPro" id="IPR006860">
    <property type="entry name" value="FecR"/>
</dbReference>
<keyword evidence="2" id="KW-0812">Transmembrane</keyword>
<sequence length="376" mass="41323">MSARLEDDDPVAQAADWVARLTADDPQERATAQIEFARWKAADPRHARAAARVESLLERLQGLREHAGGDARPARAALRAAFDDGRHEGRRAGRDDRRHDGPHDGLHDGPHDGVRDGMRDGKPSRRRRTPRHLGALAAALVTTAVLALSLHAWPPAYLLADLRTGTGQWQTHTLPDGSRLTLNSGSAVDLRYDEGRRLIELIRGEVLIDVARDPARPFVVRTAQADIEALGTRFSVDRDDGRTVLTMLESKVRARATGAHSEPRQAVVSAGERVAVTAAGLGPIERVDASSIEQAWQRHQLIARGQPLPELLDALNRHRPGWIGYDRKQIADIRVFAVLPLDDTEQALQLLANALPAVRVRQLTPYLVWVDAPAAQ</sequence>
<evidence type="ECO:0000259" key="4">
    <source>
        <dbReference type="Pfam" id="PF16220"/>
    </source>
</evidence>
<reference evidence="5 6" key="1">
    <citation type="submission" date="2019-09" db="EMBL/GenBank/DDBJ databases">
        <title>Isolation of a novel species in the genus Cupriavidus from patients with sepsis using whole genome sequencing.</title>
        <authorList>
            <person name="Kweon O.J."/>
            <person name="Lee M.-K."/>
        </authorList>
    </citation>
    <scope>NUCLEOTIDE SEQUENCE [LARGE SCALE GENOMIC DNA]</scope>
    <source>
        <strain evidence="5 6">MKL-01</strain>
    </source>
</reference>
<keyword evidence="6" id="KW-1185">Reference proteome</keyword>
<dbReference type="InterPro" id="IPR032623">
    <property type="entry name" value="FecR_N"/>
</dbReference>
<evidence type="ECO:0000313" key="6">
    <source>
        <dbReference type="Proteomes" id="UP000324324"/>
    </source>
</evidence>
<dbReference type="EMBL" id="VWRN01000016">
    <property type="protein sequence ID" value="KAA6129821.1"/>
    <property type="molecule type" value="Genomic_DNA"/>
</dbReference>
<dbReference type="InterPro" id="IPR012373">
    <property type="entry name" value="Ferrdict_sens_TM"/>
</dbReference>
<gene>
    <name evidence="5" type="ORF">F1599_04665</name>
</gene>
<dbReference type="GO" id="GO:0016989">
    <property type="term" value="F:sigma factor antagonist activity"/>
    <property type="evidence" value="ECO:0007669"/>
    <property type="project" value="TreeGrafter"/>
</dbReference>
<feature type="domain" description="FecR N-terminal" evidence="4">
    <location>
        <begin position="13"/>
        <end position="56"/>
    </location>
</feature>
<name>A0A5M8B628_9BURK</name>
<keyword evidence="2" id="KW-0472">Membrane</keyword>
<evidence type="ECO:0000313" key="5">
    <source>
        <dbReference type="EMBL" id="KAA6129821.1"/>
    </source>
</evidence>
<organism evidence="5 6">
    <name type="scientific">Cupriavidus cauae</name>
    <dbReference type="NCBI Taxonomy" id="2608999"/>
    <lineage>
        <taxon>Bacteria</taxon>
        <taxon>Pseudomonadati</taxon>
        <taxon>Pseudomonadota</taxon>
        <taxon>Betaproteobacteria</taxon>
        <taxon>Burkholderiales</taxon>
        <taxon>Burkholderiaceae</taxon>
        <taxon>Cupriavidus</taxon>
    </lineage>
</organism>
<dbReference type="Proteomes" id="UP000324324">
    <property type="component" value="Unassembled WGS sequence"/>
</dbReference>
<feature type="domain" description="FecR protein" evidence="3">
    <location>
        <begin position="161"/>
        <end position="253"/>
    </location>
</feature>
<feature type="compositionally biased region" description="Basic and acidic residues" evidence="1">
    <location>
        <begin position="81"/>
        <end position="123"/>
    </location>
</feature>
<dbReference type="PANTHER" id="PTHR30273:SF2">
    <property type="entry name" value="PROTEIN FECR"/>
    <property type="match status" value="1"/>
</dbReference>
<evidence type="ECO:0000256" key="2">
    <source>
        <dbReference type="SAM" id="Phobius"/>
    </source>
</evidence>
<keyword evidence="2" id="KW-1133">Transmembrane helix</keyword>
<evidence type="ECO:0000256" key="1">
    <source>
        <dbReference type="SAM" id="MobiDB-lite"/>
    </source>
</evidence>
<dbReference type="Pfam" id="PF04773">
    <property type="entry name" value="FecR"/>
    <property type="match status" value="1"/>
</dbReference>
<accession>A0A5M8B628</accession>
<comment type="caution">
    <text evidence="5">The sequence shown here is derived from an EMBL/GenBank/DDBJ whole genome shotgun (WGS) entry which is preliminary data.</text>
</comment>
<evidence type="ECO:0000259" key="3">
    <source>
        <dbReference type="Pfam" id="PF04773"/>
    </source>
</evidence>